<dbReference type="PANTHER" id="PTHR31686:SF1">
    <property type="entry name" value="SULFITE EFFLUX PUMP SSU1"/>
    <property type="match status" value="1"/>
</dbReference>
<evidence type="ECO:0000256" key="9">
    <source>
        <dbReference type="SAM" id="Phobius"/>
    </source>
</evidence>
<dbReference type="CDD" id="cd09318">
    <property type="entry name" value="TDT_SSU1"/>
    <property type="match status" value="1"/>
</dbReference>
<evidence type="ECO:0000256" key="8">
    <source>
        <dbReference type="SAM" id="MobiDB-lite"/>
    </source>
</evidence>
<name>A0A5C3MTG1_9AGAR</name>
<dbReference type="Proteomes" id="UP000308652">
    <property type="component" value="Unassembled WGS sequence"/>
</dbReference>
<feature type="transmembrane region" description="Helical" evidence="9">
    <location>
        <begin position="198"/>
        <end position="224"/>
    </location>
</feature>
<feature type="transmembrane region" description="Helical" evidence="9">
    <location>
        <begin position="127"/>
        <end position="153"/>
    </location>
</feature>
<accession>A0A5C3MTG1</accession>
<comment type="subcellular location">
    <subcellularLocation>
        <location evidence="1">Cell membrane</location>
        <topology evidence="1">Multi-pass membrane protein</topology>
    </subcellularLocation>
</comment>
<comment type="similarity">
    <text evidence="2">Belongs to the tellurite-resistance/dicarboxylate transporter (TDT) family.</text>
</comment>
<reference evidence="10 11" key="1">
    <citation type="journal article" date="2019" name="Nat. Ecol. Evol.">
        <title>Megaphylogeny resolves global patterns of mushroom evolution.</title>
        <authorList>
            <person name="Varga T."/>
            <person name="Krizsan K."/>
            <person name="Foldi C."/>
            <person name="Dima B."/>
            <person name="Sanchez-Garcia M."/>
            <person name="Sanchez-Ramirez S."/>
            <person name="Szollosi G.J."/>
            <person name="Szarkandi J.G."/>
            <person name="Papp V."/>
            <person name="Albert L."/>
            <person name="Andreopoulos W."/>
            <person name="Angelini C."/>
            <person name="Antonin V."/>
            <person name="Barry K.W."/>
            <person name="Bougher N.L."/>
            <person name="Buchanan P."/>
            <person name="Buyck B."/>
            <person name="Bense V."/>
            <person name="Catcheside P."/>
            <person name="Chovatia M."/>
            <person name="Cooper J."/>
            <person name="Damon W."/>
            <person name="Desjardin D."/>
            <person name="Finy P."/>
            <person name="Geml J."/>
            <person name="Haridas S."/>
            <person name="Hughes K."/>
            <person name="Justo A."/>
            <person name="Karasinski D."/>
            <person name="Kautmanova I."/>
            <person name="Kiss B."/>
            <person name="Kocsube S."/>
            <person name="Kotiranta H."/>
            <person name="LaButti K.M."/>
            <person name="Lechner B.E."/>
            <person name="Liimatainen K."/>
            <person name="Lipzen A."/>
            <person name="Lukacs Z."/>
            <person name="Mihaltcheva S."/>
            <person name="Morgado L.N."/>
            <person name="Niskanen T."/>
            <person name="Noordeloos M.E."/>
            <person name="Ohm R.A."/>
            <person name="Ortiz-Santana B."/>
            <person name="Ovrebo C."/>
            <person name="Racz N."/>
            <person name="Riley R."/>
            <person name="Savchenko A."/>
            <person name="Shiryaev A."/>
            <person name="Soop K."/>
            <person name="Spirin V."/>
            <person name="Szebenyi C."/>
            <person name="Tomsovsky M."/>
            <person name="Tulloss R.E."/>
            <person name="Uehling J."/>
            <person name="Grigoriev I.V."/>
            <person name="Vagvolgyi C."/>
            <person name="Papp T."/>
            <person name="Martin F.M."/>
            <person name="Miettinen O."/>
            <person name="Hibbett D.S."/>
            <person name="Nagy L.G."/>
        </authorList>
    </citation>
    <scope>NUCLEOTIDE SEQUENCE [LARGE SCALE GENOMIC DNA]</scope>
    <source>
        <strain evidence="10 11">CBS 166.37</strain>
    </source>
</reference>
<feature type="compositionally biased region" description="Polar residues" evidence="8">
    <location>
        <begin position="424"/>
        <end position="433"/>
    </location>
</feature>
<sequence length="433" mass="47695">MSPFANKLGTASRGGFALVRRASPLLFASTMGTGAISILFYTFPYGRNTRPLLILSVATFLLNLVLFVLFSILCVLRYIYNPGTWKALLDHPVLSMYSGCFPMAGTTLINVATDVIHNHYGLGGKGFLYFVWSMWWLDVVISVVCCWGVVHLMKTRQLHSLDTMTAGWLLPVVTLTVAASSGGVLARSLEKYSPLHALISATFAVFMVGVGLTLALMILTVYLLRLIVHGLPQGGTIMSAFLPLGPTAQSGFAVLLIGQNFQSLLPYNSNSPDFLSSTVAGEVIYVICTCISFFLWSLASMWIVFAVLGIQHVARKTSVPFRLAFWGLVFPNGVYANLTIQLSDVFDSKFFRIYGSIYAICTLLLWVYMVIRSLFHLNAFLRRVQLDSESNPRELRSTDRSHCSTDMERGISKERPESEGPQGSGKTSVTNVS</sequence>
<evidence type="ECO:0000256" key="5">
    <source>
        <dbReference type="ARBA" id="ARBA00022692"/>
    </source>
</evidence>
<evidence type="ECO:0000313" key="11">
    <source>
        <dbReference type="Proteomes" id="UP000308652"/>
    </source>
</evidence>
<dbReference type="AlphaFoldDB" id="A0A5C3MTG1"/>
<feature type="region of interest" description="Disordered" evidence="8">
    <location>
        <begin position="392"/>
        <end position="433"/>
    </location>
</feature>
<keyword evidence="7 9" id="KW-0472">Membrane</keyword>
<feature type="transmembrane region" description="Helical" evidence="9">
    <location>
        <begin position="52"/>
        <end position="80"/>
    </location>
</feature>
<dbReference type="EMBL" id="ML213590">
    <property type="protein sequence ID" value="TFK44681.1"/>
    <property type="molecule type" value="Genomic_DNA"/>
</dbReference>
<organism evidence="10 11">
    <name type="scientific">Crucibulum laeve</name>
    <dbReference type="NCBI Taxonomy" id="68775"/>
    <lineage>
        <taxon>Eukaryota</taxon>
        <taxon>Fungi</taxon>
        <taxon>Dikarya</taxon>
        <taxon>Basidiomycota</taxon>
        <taxon>Agaricomycotina</taxon>
        <taxon>Agaricomycetes</taxon>
        <taxon>Agaricomycetidae</taxon>
        <taxon>Agaricales</taxon>
        <taxon>Agaricineae</taxon>
        <taxon>Nidulariaceae</taxon>
        <taxon>Crucibulum</taxon>
    </lineage>
</organism>
<feature type="compositionally biased region" description="Basic and acidic residues" evidence="8">
    <location>
        <begin position="392"/>
        <end position="418"/>
    </location>
</feature>
<dbReference type="OrthoDB" id="1099at2759"/>
<keyword evidence="6 9" id="KW-1133">Transmembrane helix</keyword>
<evidence type="ECO:0000256" key="2">
    <source>
        <dbReference type="ARBA" id="ARBA00008566"/>
    </source>
</evidence>
<feature type="transmembrane region" description="Helical" evidence="9">
    <location>
        <begin position="350"/>
        <end position="371"/>
    </location>
</feature>
<keyword evidence="5 9" id="KW-0812">Transmembrane</keyword>
<dbReference type="Pfam" id="PF03595">
    <property type="entry name" value="SLAC1"/>
    <property type="match status" value="1"/>
</dbReference>
<proteinExistence type="inferred from homology"/>
<dbReference type="GO" id="GO:0005886">
    <property type="term" value="C:plasma membrane"/>
    <property type="evidence" value="ECO:0007669"/>
    <property type="project" value="UniProtKB-SubCell"/>
</dbReference>
<gene>
    <name evidence="10" type="ORF">BDQ12DRAFT_673375</name>
</gene>
<dbReference type="InterPro" id="IPR051629">
    <property type="entry name" value="Sulfite_efflux_TDT"/>
</dbReference>
<dbReference type="Gene3D" id="1.50.10.150">
    <property type="entry name" value="Voltage-dependent anion channel"/>
    <property type="match status" value="1"/>
</dbReference>
<feature type="transmembrane region" description="Helical" evidence="9">
    <location>
        <begin position="283"/>
        <end position="307"/>
    </location>
</feature>
<evidence type="ECO:0000313" key="10">
    <source>
        <dbReference type="EMBL" id="TFK44681.1"/>
    </source>
</evidence>
<evidence type="ECO:0000256" key="6">
    <source>
        <dbReference type="ARBA" id="ARBA00022989"/>
    </source>
</evidence>
<protein>
    <submittedName>
        <fullName evidence="10">Voltage-dependent anion channel</fullName>
    </submittedName>
</protein>
<dbReference type="InterPro" id="IPR038665">
    <property type="entry name" value="Voltage-dep_anion_channel_sf"/>
</dbReference>
<evidence type="ECO:0000256" key="7">
    <source>
        <dbReference type="ARBA" id="ARBA00023136"/>
    </source>
</evidence>
<keyword evidence="11" id="KW-1185">Reference proteome</keyword>
<evidence type="ECO:0000256" key="3">
    <source>
        <dbReference type="ARBA" id="ARBA00022448"/>
    </source>
</evidence>
<keyword evidence="3" id="KW-0813">Transport</keyword>
<evidence type="ECO:0000256" key="4">
    <source>
        <dbReference type="ARBA" id="ARBA00022475"/>
    </source>
</evidence>
<dbReference type="PANTHER" id="PTHR31686">
    <property type="match status" value="1"/>
</dbReference>
<keyword evidence="4" id="KW-1003">Cell membrane</keyword>
<evidence type="ECO:0000256" key="1">
    <source>
        <dbReference type="ARBA" id="ARBA00004651"/>
    </source>
</evidence>
<dbReference type="GO" id="GO:0000319">
    <property type="term" value="F:sulfite transmembrane transporter activity"/>
    <property type="evidence" value="ECO:0007669"/>
    <property type="project" value="TreeGrafter"/>
</dbReference>
<dbReference type="InterPro" id="IPR004695">
    <property type="entry name" value="SLAC1/Mae1/Ssu1/TehA"/>
</dbReference>
<feature type="transmembrane region" description="Helical" evidence="9">
    <location>
        <begin position="25"/>
        <end position="45"/>
    </location>
</feature>
<feature type="transmembrane region" description="Helical" evidence="9">
    <location>
        <begin position="236"/>
        <end position="257"/>
    </location>
</feature>
<feature type="transmembrane region" description="Helical" evidence="9">
    <location>
        <begin position="165"/>
        <end position="186"/>
    </location>
</feature>
<feature type="transmembrane region" description="Helical" evidence="9">
    <location>
        <begin position="319"/>
        <end position="338"/>
    </location>
</feature>